<comment type="caution">
    <text evidence="5">The sequence shown here is derived from an EMBL/GenBank/DDBJ whole genome shotgun (WGS) entry which is preliminary data.</text>
</comment>
<evidence type="ECO:0000313" key="6">
    <source>
        <dbReference type="Proteomes" id="UP001075354"/>
    </source>
</evidence>
<dbReference type="Proteomes" id="UP001075354">
    <property type="component" value="Chromosome 13"/>
</dbReference>
<proteinExistence type="inferred from homology"/>
<dbReference type="AlphaFoldDB" id="A0AAV7X9Z1"/>
<keyword evidence="2" id="KW-0090">Biological rhythms</keyword>
<protein>
    <recommendedName>
        <fullName evidence="7">Circadian clock-controlled protein-like</fullName>
    </recommendedName>
</protein>
<dbReference type="FunFam" id="3.15.10.30:FF:000001">
    <property type="entry name" value="Takeout-like protein 1"/>
    <property type="match status" value="1"/>
</dbReference>
<feature type="chain" id="PRO_5043586061" description="Circadian clock-controlled protein-like" evidence="4">
    <location>
        <begin position="21"/>
        <end position="257"/>
    </location>
</feature>
<keyword evidence="6" id="KW-1185">Reference proteome</keyword>
<evidence type="ECO:0000313" key="5">
    <source>
        <dbReference type="EMBL" id="KAJ1521434.1"/>
    </source>
</evidence>
<feature type="signal peptide" evidence="4">
    <location>
        <begin position="1"/>
        <end position="20"/>
    </location>
</feature>
<dbReference type="InterPro" id="IPR038606">
    <property type="entry name" value="To_sf"/>
</dbReference>
<evidence type="ECO:0000256" key="4">
    <source>
        <dbReference type="SAM" id="SignalP"/>
    </source>
</evidence>
<accession>A0AAV7X9Z1</accession>
<dbReference type="GO" id="GO:0005615">
    <property type="term" value="C:extracellular space"/>
    <property type="evidence" value="ECO:0007669"/>
    <property type="project" value="TreeGrafter"/>
</dbReference>
<name>A0AAV7X9Z1_9NEOP</name>
<evidence type="ECO:0000256" key="1">
    <source>
        <dbReference type="ARBA" id="ARBA00022729"/>
    </source>
</evidence>
<dbReference type="EMBL" id="JAPTSV010000013">
    <property type="protein sequence ID" value="KAJ1521434.1"/>
    <property type="molecule type" value="Genomic_DNA"/>
</dbReference>
<gene>
    <name evidence="5" type="ORF">ONE63_003105</name>
</gene>
<dbReference type="Pfam" id="PF06585">
    <property type="entry name" value="JHBP"/>
    <property type="match status" value="1"/>
</dbReference>
<dbReference type="PANTHER" id="PTHR11008">
    <property type="entry name" value="PROTEIN TAKEOUT-LIKE PROTEIN"/>
    <property type="match status" value="1"/>
</dbReference>
<dbReference type="GO" id="GO:0007623">
    <property type="term" value="P:circadian rhythm"/>
    <property type="evidence" value="ECO:0007669"/>
    <property type="project" value="UniProtKB-ARBA"/>
</dbReference>
<comment type="similarity">
    <text evidence="3">Belongs to the TO family.</text>
</comment>
<dbReference type="SMART" id="SM00700">
    <property type="entry name" value="JHBP"/>
    <property type="match status" value="1"/>
</dbReference>
<dbReference type="InterPro" id="IPR010562">
    <property type="entry name" value="Haemolymph_juvenile_hormone-bd"/>
</dbReference>
<reference evidence="5" key="1">
    <citation type="submission" date="2022-12" db="EMBL/GenBank/DDBJ databases">
        <title>Chromosome-level genome assembly of the bean flower thrips Megalurothrips usitatus.</title>
        <authorList>
            <person name="Ma L."/>
            <person name="Liu Q."/>
            <person name="Li H."/>
            <person name="Cai W."/>
        </authorList>
    </citation>
    <scope>NUCLEOTIDE SEQUENCE</scope>
    <source>
        <strain evidence="5">Cailab_2022a</strain>
    </source>
</reference>
<evidence type="ECO:0008006" key="7">
    <source>
        <dbReference type="Google" id="ProtNLM"/>
    </source>
</evidence>
<organism evidence="5 6">
    <name type="scientific">Megalurothrips usitatus</name>
    <name type="common">bean blossom thrips</name>
    <dbReference type="NCBI Taxonomy" id="439358"/>
    <lineage>
        <taxon>Eukaryota</taxon>
        <taxon>Metazoa</taxon>
        <taxon>Ecdysozoa</taxon>
        <taxon>Arthropoda</taxon>
        <taxon>Hexapoda</taxon>
        <taxon>Insecta</taxon>
        <taxon>Pterygota</taxon>
        <taxon>Neoptera</taxon>
        <taxon>Paraneoptera</taxon>
        <taxon>Thysanoptera</taxon>
        <taxon>Terebrantia</taxon>
        <taxon>Thripoidea</taxon>
        <taxon>Thripidae</taxon>
        <taxon>Megalurothrips</taxon>
    </lineage>
</organism>
<sequence length="257" mass="28498">METARPLLAVLAVLAAAAAAEPLVHCPRDDRLGQCVGEAFLRIIRSMATGDPEHGVPKLDPILVPLMPMSKNAGKVLNLNMTFVNLTIEDITHDVTLKSAKFDYDKLEATLELHRPLVHFHGSYKINGKILWLPIWGEGTSWMKMTDVGEVWHMRAERAVAEDGRPYMQLKEYTSTLSPGAMAVHYDNLFGGNWVLGQGANTLINSQWKVIYQQLQPLSDGHFSAIMRPYWADIFKQQVDLDRDFPAPAAAAAAPAP</sequence>
<evidence type="ECO:0000256" key="3">
    <source>
        <dbReference type="ARBA" id="ARBA00060902"/>
    </source>
</evidence>
<evidence type="ECO:0000256" key="2">
    <source>
        <dbReference type="ARBA" id="ARBA00023108"/>
    </source>
</evidence>
<dbReference type="Gene3D" id="3.15.10.30">
    <property type="entry name" value="Haemolymph juvenile hormone binding protein"/>
    <property type="match status" value="1"/>
</dbReference>
<keyword evidence="1 4" id="KW-0732">Signal</keyword>
<dbReference type="PANTHER" id="PTHR11008:SF18">
    <property type="entry name" value="BCDNA.GH05536-RELATED"/>
    <property type="match status" value="1"/>
</dbReference>